<dbReference type="AlphaFoldDB" id="A0A9D7SRZ2"/>
<proteinExistence type="predicted"/>
<evidence type="ECO:0008006" key="3">
    <source>
        <dbReference type="Google" id="ProtNLM"/>
    </source>
</evidence>
<gene>
    <name evidence="1" type="ORF">IPP15_06045</name>
</gene>
<organism evidence="1 2">
    <name type="scientific">Candidatus Opimibacter skivensis</name>
    <dbReference type="NCBI Taxonomy" id="2982028"/>
    <lineage>
        <taxon>Bacteria</taxon>
        <taxon>Pseudomonadati</taxon>
        <taxon>Bacteroidota</taxon>
        <taxon>Saprospiria</taxon>
        <taxon>Saprospirales</taxon>
        <taxon>Saprospiraceae</taxon>
        <taxon>Candidatus Opimibacter</taxon>
    </lineage>
</organism>
<comment type="caution">
    <text evidence="1">The sequence shown here is derived from an EMBL/GenBank/DDBJ whole genome shotgun (WGS) entry which is preliminary data.</text>
</comment>
<dbReference type="Proteomes" id="UP000808337">
    <property type="component" value="Unassembled WGS sequence"/>
</dbReference>
<reference evidence="1 2" key="1">
    <citation type="submission" date="2020-10" db="EMBL/GenBank/DDBJ databases">
        <title>Connecting structure to function with the recovery of over 1000 high-quality activated sludge metagenome-assembled genomes encoding full-length rRNA genes using long-read sequencing.</title>
        <authorList>
            <person name="Singleton C.M."/>
            <person name="Petriglieri F."/>
            <person name="Kristensen J.M."/>
            <person name="Kirkegaard R.H."/>
            <person name="Michaelsen T.Y."/>
            <person name="Andersen M.H."/>
            <person name="Karst S.M."/>
            <person name="Dueholm M.S."/>
            <person name="Nielsen P.H."/>
            <person name="Albertsen M."/>
        </authorList>
    </citation>
    <scope>NUCLEOTIDE SEQUENCE [LARGE SCALE GENOMIC DNA]</scope>
    <source>
        <strain evidence="1">Ribe_18-Q3-R11-54_MAXAC.273</strain>
    </source>
</reference>
<accession>A0A9D7SRZ2</accession>
<protein>
    <recommendedName>
        <fullName evidence="3">Carboxypeptidase regulatory-like domain-containing protein</fullName>
    </recommendedName>
</protein>
<name>A0A9D7SRZ2_9BACT</name>
<dbReference type="EMBL" id="JADKGY010000001">
    <property type="protein sequence ID" value="MBK9981977.1"/>
    <property type="molecule type" value="Genomic_DNA"/>
</dbReference>
<dbReference type="InterPro" id="IPR008969">
    <property type="entry name" value="CarboxyPept-like_regulatory"/>
</dbReference>
<evidence type="ECO:0000313" key="1">
    <source>
        <dbReference type="EMBL" id="MBK9981977.1"/>
    </source>
</evidence>
<dbReference type="SUPFAM" id="SSF49464">
    <property type="entry name" value="Carboxypeptidase regulatory domain-like"/>
    <property type="match status" value="1"/>
</dbReference>
<sequence length="607" mass="65943">MKRPVFSFGTLTTFPAYSARFQYYFSNFNSNKRQKIMRTINYFLLLFVLIQFSCNKDDTNTPIQTFQGSLFVTLKDPNGIPVQGVMISMGTSSGMTDENGNYFFTDIALTGDDHLIAEKAGYFKGSRRFRSAGSQTQFIRITLLPQEEKGVFASSQAATISIDNKSKLHFPDHVIVYENGSAYNGNVHVLANPIYGDDAQLSNKMPGDLIGIDDSGTKVALGSLGMIALELRSDAGEKLQVAATKSVEMELAIAGKQVDKAPSTVPLWSFDEDKGYWVEESVATRQGNVYVAQLTHFSYWNCDDNYTLTDWTGRFVYADGQPAQNINVCLTLTSLNSEVCSLTDAKGVVSGGIPSGEPLHVSVKNECGEILVFDVSSVSELAAMDPIKINDSGVLEVTTIHGTALQCDGLPITSGFAKVYTGGNVFIFPIHGPDGNYEGSFEHCTGNLISLQFLDLKNGLESSAFTYSTERNMNTGSVGACNQVEEFIRYKITGFGASYNYYLLDVSPGSVTRISSIDSIGVKGKFGFTFDGSTTGNYKGYPLFGNQINLPNGQTGYFLQMNLTVTEYGLHDEFIKGTFTAKLNVGGNGAGGNGDSDVNGTFAVRNR</sequence>
<evidence type="ECO:0000313" key="2">
    <source>
        <dbReference type="Proteomes" id="UP000808337"/>
    </source>
</evidence>